<feature type="chain" id="PRO_5002761924" evidence="1">
    <location>
        <begin position="19"/>
        <end position="406"/>
    </location>
</feature>
<organism evidence="2">
    <name type="scientific">Sorogena stoianovitchae</name>
    <name type="common">Ciliate</name>
    <dbReference type="NCBI Taxonomy" id="164621"/>
    <lineage>
        <taxon>Eukaryota</taxon>
        <taxon>Sar</taxon>
        <taxon>Alveolata</taxon>
        <taxon>Ciliophora</taxon>
        <taxon>Intramacronucleata</taxon>
        <taxon>Colpodea</taxon>
        <taxon>Sorogenida</taxon>
        <taxon>Sorogenidae</taxon>
        <taxon>Sorogena</taxon>
    </lineage>
</organism>
<dbReference type="AlphaFoldDB" id="B1B3R6"/>
<feature type="signal peptide" evidence="1">
    <location>
        <begin position="1"/>
        <end position="18"/>
    </location>
</feature>
<reference evidence="2" key="1">
    <citation type="journal article" date="2001" name="Curr. Biol.">
        <title>The molecular basis of nuclear genetic code change in ciliates.</title>
        <authorList>
            <person name="Lozupone C.A."/>
            <person name="Knight R.D."/>
            <person name="Landweber L.F."/>
        </authorList>
    </citation>
    <scope>NUCLEOTIDE SEQUENCE</scope>
    <source>
        <strain evidence="2">ATCC 50031</strain>
    </source>
</reference>
<evidence type="ECO:0000256" key="1">
    <source>
        <dbReference type="SAM" id="SignalP"/>
    </source>
</evidence>
<dbReference type="EMBL" id="AB325965">
    <property type="protein sequence ID" value="BAG12797.1"/>
    <property type="molecule type" value="mRNA"/>
</dbReference>
<gene>
    <name evidence="2" type="primary">agf6</name>
</gene>
<evidence type="ECO:0000313" key="2">
    <source>
        <dbReference type="EMBL" id="BAG12797.1"/>
    </source>
</evidence>
<keyword evidence="1" id="KW-0732">Signal</keyword>
<proteinExistence type="evidence at transcript level"/>
<name>B1B3R6_SORST</name>
<accession>B1B3R6</accession>
<reference evidence="2" key="2">
    <citation type="journal article" date="2008" name="J. Eukaryot. Microbiol.">
        <title>Differentially expressed genes during fruiting body development in the aggregative ciliate Sorogena stoianovitchae (Ciliophora: Colpodea).</title>
        <authorList>
            <person name="Sugimoto H."/>
            <person name="Endoh H."/>
        </authorList>
    </citation>
    <scope>NUCLEOTIDE SEQUENCE</scope>
    <source>
        <strain evidence="2">ATCC 50031</strain>
    </source>
</reference>
<sequence length="406" mass="43700">MKIAQILILSTLLVVALSVQSNTASTKSSGSSNVLSFSLSGILKLFTIFAPGHQSDCKLTTLDRCTPEDRKQTICTREIYEGCICFNNGTCRDAYVNKCSDCIRPEVYSVNKQKCSVVLGGKNPTQPPLQTPAFKPYVCPDLDPAVTLCAAYLRSACVCFKDGTCVNTQANKCSTCFADDVYSVNEGEKCPVGGIKVPAQPAFKIDICENNDPAVTLCAAYITDACVCYKNGTCVNTQANKCSTCFNKDVVSVNEGQKCPAKKLNGDYFRCQAPDPAVHIACTREAYQGCICYNDGTCTSGYVNACSDCQRENVQLVVRGACPAGGVVPNPNLSSEQPEDEYEPYVCPDLDPTRVLCPAYITNACVCYKNGTCVNTRANKCTTCLNNDVITANEGQKCPAKKLDGK</sequence>
<protein>
    <submittedName>
        <fullName evidence="2">Uncharacterized protein agf6</fullName>
    </submittedName>
</protein>